<sequence length="141" mass="15698">MNSTQKNENTMKSAQGSGSSTDRRKRSRVLDAEVGQSIRQHRKSAKMTLQGLADRLGIAYQQVQKYETGVNRVGAGRLMEIAEILNIPVSSFFETGHDPEGHSDGEAVLMGRQLLTTFMKIKDPQKRKSALTYIRTLAESE</sequence>
<proteinExistence type="predicted"/>
<comment type="caution">
    <text evidence="3">The sequence shown here is derived from an EMBL/GenBank/DDBJ whole genome shotgun (WGS) entry which is preliminary data.</text>
</comment>
<dbReference type="InterPro" id="IPR001387">
    <property type="entry name" value="Cro/C1-type_HTH"/>
</dbReference>
<evidence type="ECO:0000313" key="3">
    <source>
        <dbReference type="EMBL" id="NIK86867.1"/>
    </source>
</evidence>
<dbReference type="SMART" id="SM00530">
    <property type="entry name" value="HTH_XRE"/>
    <property type="match status" value="1"/>
</dbReference>
<dbReference type="GO" id="GO:0003677">
    <property type="term" value="F:DNA binding"/>
    <property type="evidence" value="ECO:0007669"/>
    <property type="project" value="InterPro"/>
</dbReference>
<accession>A0A846MV25</accession>
<feature type="domain" description="HTH cro/C1-type" evidence="2">
    <location>
        <begin position="38"/>
        <end position="92"/>
    </location>
</feature>
<dbReference type="PROSITE" id="PS50943">
    <property type="entry name" value="HTH_CROC1"/>
    <property type="match status" value="1"/>
</dbReference>
<dbReference type="RefSeq" id="WP_208414165.1">
    <property type="nucleotide sequence ID" value="NZ_BAAADC010000001.1"/>
</dbReference>
<dbReference type="AlphaFoldDB" id="A0A846MV25"/>
<dbReference type="CDD" id="cd00093">
    <property type="entry name" value="HTH_XRE"/>
    <property type="match status" value="1"/>
</dbReference>
<evidence type="ECO:0000259" key="2">
    <source>
        <dbReference type="PROSITE" id="PS50943"/>
    </source>
</evidence>
<dbReference type="EMBL" id="JAASRM010000001">
    <property type="protein sequence ID" value="NIK86867.1"/>
    <property type="molecule type" value="Genomic_DNA"/>
</dbReference>
<name>A0A846MV25_9PROT</name>
<keyword evidence="4" id="KW-1185">Reference proteome</keyword>
<dbReference type="InterPro" id="IPR010982">
    <property type="entry name" value="Lambda_DNA-bd_dom_sf"/>
</dbReference>
<evidence type="ECO:0000313" key="4">
    <source>
        <dbReference type="Proteomes" id="UP000570514"/>
    </source>
</evidence>
<dbReference type="SUPFAM" id="SSF47413">
    <property type="entry name" value="lambda repressor-like DNA-binding domains"/>
    <property type="match status" value="1"/>
</dbReference>
<gene>
    <name evidence="3" type="ORF">FHS83_000185</name>
</gene>
<feature type="compositionally biased region" description="Polar residues" evidence="1">
    <location>
        <begin position="1"/>
        <end position="20"/>
    </location>
</feature>
<protein>
    <submittedName>
        <fullName evidence="3">Transcriptional regulator with XRE-family HTH domain</fullName>
    </submittedName>
</protein>
<feature type="region of interest" description="Disordered" evidence="1">
    <location>
        <begin position="1"/>
        <end position="42"/>
    </location>
</feature>
<evidence type="ECO:0000256" key="1">
    <source>
        <dbReference type="SAM" id="MobiDB-lite"/>
    </source>
</evidence>
<organism evidence="3 4">
    <name type="scientific">Rhizomicrobium palustre</name>
    <dbReference type="NCBI Taxonomy" id="189966"/>
    <lineage>
        <taxon>Bacteria</taxon>
        <taxon>Pseudomonadati</taxon>
        <taxon>Pseudomonadota</taxon>
        <taxon>Alphaproteobacteria</taxon>
        <taxon>Micropepsales</taxon>
        <taxon>Micropepsaceae</taxon>
        <taxon>Rhizomicrobium</taxon>
    </lineage>
</organism>
<dbReference type="Pfam" id="PF01381">
    <property type="entry name" value="HTH_3"/>
    <property type="match status" value="1"/>
</dbReference>
<dbReference type="Proteomes" id="UP000570514">
    <property type="component" value="Unassembled WGS sequence"/>
</dbReference>
<reference evidence="3 4" key="1">
    <citation type="submission" date="2020-03" db="EMBL/GenBank/DDBJ databases">
        <title>Genomic Encyclopedia of Type Strains, Phase IV (KMG-IV): sequencing the most valuable type-strain genomes for metagenomic binning, comparative biology and taxonomic classification.</title>
        <authorList>
            <person name="Goeker M."/>
        </authorList>
    </citation>
    <scope>NUCLEOTIDE SEQUENCE [LARGE SCALE GENOMIC DNA]</scope>
    <source>
        <strain evidence="3 4">DSM 19867</strain>
    </source>
</reference>
<dbReference type="Gene3D" id="1.10.260.40">
    <property type="entry name" value="lambda repressor-like DNA-binding domains"/>
    <property type="match status" value="1"/>
</dbReference>